<dbReference type="PROSITE" id="PS51257">
    <property type="entry name" value="PROKAR_LIPOPROTEIN"/>
    <property type="match status" value="1"/>
</dbReference>
<dbReference type="RefSeq" id="WP_182996114.1">
    <property type="nucleotide sequence ID" value="NZ_JABEQJ010000003.1"/>
</dbReference>
<accession>A0A7W4NK20</accession>
<evidence type="ECO:0000313" key="2">
    <source>
        <dbReference type="EMBL" id="MBB2159239.1"/>
    </source>
</evidence>
<reference evidence="2 3" key="1">
    <citation type="submission" date="2020-04" db="EMBL/GenBank/DDBJ databases">
        <title>Description of novel Gluconacetobacter.</title>
        <authorList>
            <person name="Sombolestani A."/>
        </authorList>
    </citation>
    <scope>NUCLEOTIDE SEQUENCE [LARGE SCALE GENOMIC DNA]</scope>
    <source>
        <strain evidence="2 3">LMG 19747</strain>
    </source>
</reference>
<name>A0A7W4NK20_9PROT</name>
<feature type="signal peptide" evidence="1">
    <location>
        <begin position="1"/>
        <end position="21"/>
    </location>
</feature>
<feature type="chain" id="PRO_5030640183" description="Lipoprotein" evidence="1">
    <location>
        <begin position="22"/>
        <end position="58"/>
    </location>
</feature>
<dbReference type="AlphaFoldDB" id="A0A7W4NK20"/>
<evidence type="ECO:0008006" key="4">
    <source>
        <dbReference type="Google" id="ProtNLM"/>
    </source>
</evidence>
<proteinExistence type="predicted"/>
<organism evidence="2 3">
    <name type="scientific">Gluconacetobacter sacchari</name>
    <dbReference type="NCBI Taxonomy" id="92759"/>
    <lineage>
        <taxon>Bacteria</taxon>
        <taxon>Pseudomonadati</taxon>
        <taxon>Pseudomonadota</taxon>
        <taxon>Alphaproteobacteria</taxon>
        <taxon>Acetobacterales</taxon>
        <taxon>Acetobacteraceae</taxon>
        <taxon>Gluconacetobacter</taxon>
    </lineage>
</organism>
<evidence type="ECO:0000256" key="1">
    <source>
        <dbReference type="SAM" id="SignalP"/>
    </source>
</evidence>
<protein>
    <recommendedName>
        <fullName evidence="4">Lipoprotein</fullName>
    </recommendedName>
</protein>
<gene>
    <name evidence="2" type="ORF">HLH48_03445</name>
</gene>
<keyword evidence="1" id="KW-0732">Signal</keyword>
<sequence length="58" mass="6998">MTTMIRSTCALLAILSLTACVYEERPPYRGWHHGYYGGHYGWYDERGGWRGDYYHHRW</sequence>
<comment type="caution">
    <text evidence="2">The sequence shown here is derived from an EMBL/GenBank/DDBJ whole genome shotgun (WGS) entry which is preliminary data.</text>
</comment>
<dbReference type="EMBL" id="JABEQJ010000003">
    <property type="protein sequence ID" value="MBB2159239.1"/>
    <property type="molecule type" value="Genomic_DNA"/>
</dbReference>
<dbReference type="Proteomes" id="UP000589085">
    <property type="component" value="Unassembled WGS sequence"/>
</dbReference>
<evidence type="ECO:0000313" key="3">
    <source>
        <dbReference type="Proteomes" id="UP000589085"/>
    </source>
</evidence>